<reference evidence="8 9" key="1">
    <citation type="submission" date="2021-08" db="EMBL/GenBank/DDBJ databases">
        <title>Culture and genomic analysis of Symbiopectobacterium purcellii sp. nov. gen. nov., isolated from the leafhopper Empoasca decipiens.</title>
        <authorList>
            <person name="Nadal-Jimenez P."/>
            <person name="Siozios S."/>
            <person name="Halliday N."/>
            <person name="Camara M."/>
            <person name="Hurst G.D.D."/>
        </authorList>
    </citation>
    <scope>NUCLEOTIDE SEQUENCE [LARGE SCALE GENOMIC DNA]</scope>
    <source>
        <strain evidence="8 9">SyEd1</strain>
    </source>
</reference>
<dbReference type="PANTHER" id="PTHR43840">
    <property type="entry name" value="MITOCHONDRIAL METAL TRANSPORTER 1-RELATED"/>
    <property type="match status" value="1"/>
</dbReference>
<dbReference type="Proteomes" id="UP000825886">
    <property type="component" value="Chromosome"/>
</dbReference>
<dbReference type="EMBL" id="CP081864">
    <property type="protein sequence ID" value="QZN98165.1"/>
    <property type="molecule type" value="Genomic_DNA"/>
</dbReference>
<keyword evidence="3 6" id="KW-0812">Transmembrane</keyword>
<feature type="transmembrane region" description="Helical" evidence="6">
    <location>
        <begin position="28"/>
        <end position="52"/>
    </location>
</feature>
<dbReference type="Pfam" id="PF01545">
    <property type="entry name" value="Cation_efflux"/>
    <property type="match status" value="1"/>
</dbReference>
<feature type="transmembrane region" description="Helical" evidence="6">
    <location>
        <begin position="94"/>
        <end position="113"/>
    </location>
</feature>
<comment type="subcellular location">
    <subcellularLocation>
        <location evidence="1">Membrane</location>
        <topology evidence="1">Multi-pass membrane protein</topology>
    </subcellularLocation>
</comment>
<keyword evidence="4 6" id="KW-1133">Transmembrane helix</keyword>
<evidence type="ECO:0000256" key="1">
    <source>
        <dbReference type="ARBA" id="ARBA00004141"/>
    </source>
</evidence>
<accession>A0ABX9AYY5</accession>
<feature type="transmembrane region" description="Helical" evidence="6">
    <location>
        <begin position="165"/>
        <end position="185"/>
    </location>
</feature>
<dbReference type="Gene3D" id="1.20.1510.10">
    <property type="entry name" value="Cation efflux protein transmembrane domain"/>
    <property type="match status" value="1"/>
</dbReference>
<evidence type="ECO:0000256" key="6">
    <source>
        <dbReference type="SAM" id="Phobius"/>
    </source>
</evidence>
<feature type="domain" description="Cation efflux protein transmembrane" evidence="7">
    <location>
        <begin position="25"/>
        <end position="225"/>
    </location>
</feature>
<dbReference type="InterPro" id="IPR058533">
    <property type="entry name" value="Cation_efflux_TM"/>
</dbReference>
<sequence length="314" mass="35154">MTMITATPPDNHALHSTEIEQKVLKRSILCTFFIASAGIVVGLVCGSISIIFDGMFSILDAGMCSLSLLVSRLLGQPHSRRFQFGFWHVEPMVLAFNGCLLVILCLYAFVNAIKGIIDGGRELELGWAIAYAITISIFCFSLYFIQRRLNKKIKSELIALDTKSWLMSACISSALLFAFILSWLMEGTRYEYLNVYTDPFALAVLTLLLIPVPVKTVLSAVREILQMTPDSLDCKIESIMAQLTLEYGFLDYSNYATRIGRGLFVEIHIVVPESMADSGVQKFDKIRDEIALSIGEDGPHRWLTISFTQDPKWL</sequence>
<gene>
    <name evidence="8" type="ORF">K6K13_19465</name>
</gene>
<organism evidence="8 9">
    <name type="scientific">Symbiopectobacterium purcellii</name>
    <dbReference type="NCBI Taxonomy" id="2871826"/>
    <lineage>
        <taxon>Bacteria</taxon>
        <taxon>Pseudomonadati</taxon>
        <taxon>Pseudomonadota</taxon>
        <taxon>Gammaproteobacteria</taxon>
        <taxon>Enterobacterales</taxon>
        <taxon>Enterobacteriaceae</taxon>
    </lineage>
</organism>
<feature type="transmembrane region" description="Helical" evidence="6">
    <location>
        <begin position="58"/>
        <end position="74"/>
    </location>
</feature>
<evidence type="ECO:0000259" key="7">
    <source>
        <dbReference type="Pfam" id="PF01545"/>
    </source>
</evidence>
<feature type="transmembrane region" description="Helical" evidence="6">
    <location>
        <begin position="200"/>
        <end position="218"/>
    </location>
</feature>
<name>A0ABX9AYY5_9ENTR</name>
<dbReference type="InterPro" id="IPR050291">
    <property type="entry name" value="CDF_Transporter"/>
</dbReference>
<proteinExistence type="predicted"/>
<keyword evidence="9" id="KW-1185">Reference proteome</keyword>
<keyword evidence="2" id="KW-0813">Transport</keyword>
<dbReference type="PANTHER" id="PTHR43840:SF15">
    <property type="entry name" value="MITOCHONDRIAL METAL TRANSPORTER 1-RELATED"/>
    <property type="match status" value="1"/>
</dbReference>
<evidence type="ECO:0000256" key="5">
    <source>
        <dbReference type="ARBA" id="ARBA00023136"/>
    </source>
</evidence>
<dbReference type="SUPFAM" id="SSF161111">
    <property type="entry name" value="Cation efflux protein transmembrane domain-like"/>
    <property type="match status" value="1"/>
</dbReference>
<keyword evidence="5 6" id="KW-0472">Membrane</keyword>
<evidence type="ECO:0000256" key="2">
    <source>
        <dbReference type="ARBA" id="ARBA00022448"/>
    </source>
</evidence>
<evidence type="ECO:0000256" key="3">
    <source>
        <dbReference type="ARBA" id="ARBA00022692"/>
    </source>
</evidence>
<feature type="transmembrane region" description="Helical" evidence="6">
    <location>
        <begin position="125"/>
        <end position="145"/>
    </location>
</feature>
<evidence type="ECO:0000313" key="9">
    <source>
        <dbReference type="Proteomes" id="UP000825886"/>
    </source>
</evidence>
<evidence type="ECO:0000256" key="4">
    <source>
        <dbReference type="ARBA" id="ARBA00022989"/>
    </source>
</evidence>
<dbReference type="InterPro" id="IPR027469">
    <property type="entry name" value="Cation_efflux_TMD_sf"/>
</dbReference>
<evidence type="ECO:0000313" key="8">
    <source>
        <dbReference type="EMBL" id="QZN98165.1"/>
    </source>
</evidence>
<protein>
    <submittedName>
        <fullName evidence="8">Cation transporter</fullName>
    </submittedName>
</protein>